<organism evidence="2 3">
    <name type="scientific">Periweissella fabaria</name>
    <dbReference type="NCBI Taxonomy" id="546157"/>
    <lineage>
        <taxon>Bacteria</taxon>
        <taxon>Bacillati</taxon>
        <taxon>Bacillota</taxon>
        <taxon>Bacilli</taxon>
        <taxon>Lactobacillales</taxon>
        <taxon>Lactobacillaceae</taxon>
        <taxon>Periweissella</taxon>
    </lineage>
</organism>
<name>A0ABM8Z9C3_9LACO</name>
<dbReference type="Proteomes" id="UP000789707">
    <property type="component" value="Unassembled WGS sequence"/>
</dbReference>
<reference evidence="2 3" key="1">
    <citation type="submission" date="2021-11" db="EMBL/GenBank/DDBJ databases">
        <authorList>
            <person name="Depoorter E."/>
        </authorList>
    </citation>
    <scope>NUCLEOTIDE SEQUENCE [LARGE SCALE GENOMIC DNA]</scope>
    <source>
        <strain evidence="2 3">LMG 24289</strain>
    </source>
</reference>
<keyword evidence="1" id="KW-1133">Transmembrane helix</keyword>
<evidence type="ECO:0000313" key="3">
    <source>
        <dbReference type="Proteomes" id="UP000789707"/>
    </source>
</evidence>
<dbReference type="RefSeq" id="WP_230097341.1">
    <property type="nucleotide sequence ID" value="NZ_CAKKNS010000008.1"/>
</dbReference>
<proteinExistence type="predicted"/>
<dbReference type="EMBL" id="CAKKNS010000008">
    <property type="protein sequence ID" value="CAH0417310.1"/>
    <property type="molecule type" value="Genomic_DNA"/>
</dbReference>
<comment type="caution">
    <text evidence="2">The sequence shown here is derived from an EMBL/GenBank/DDBJ whole genome shotgun (WGS) entry which is preliminary data.</text>
</comment>
<keyword evidence="1" id="KW-0472">Membrane</keyword>
<evidence type="ECO:0000313" key="2">
    <source>
        <dbReference type="EMBL" id="CAH0417310.1"/>
    </source>
</evidence>
<keyword evidence="1" id="KW-0812">Transmembrane</keyword>
<evidence type="ECO:0000256" key="1">
    <source>
        <dbReference type="SAM" id="Phobius"/>
    </source>
</evidence>
<feature type="transmembrane region" description="Helical" evidence="1">
    <location>
        <begin position="37"/>
        <end position="60"/>
    </location>
</feature>
<keyword evidence="3" id="KW-1185">Reference proteome</keyword>
<sequence>MIKKGPDMLKGTLTRHEREAAAIEAAAHKKRRTRARIIGVLIGIVVVIVIAIGAVIGLNLTHSHNKAAVSQATSKVVTKSATTSSMASSSSQVQPSNLFGDAATEISPVKYIKEIYGKTDVLYLIVGDSKDPRTQQLAQAFKDDHNTLHAQVPVYFIDANSFLQGNDAKEKIATLQLLNGLGLAKVTGKSVPSEVKFTSTLYANKLTDVDGKKAYTSYTADENTFTDRNALQSFLSAANDKLGIK</sequence>
<protein>
    <submittedName>
        <fullName evidence="2">Uncharacterized protein</fullName>
    </submittedName>
</protein>
<accession>A0ABM8Z9C3</accession>
<gene>
    <name evidence="2" type="ORF">WFA24289_01642</name>
</gene>